<organism evidence="1 2">
    <name type="scientific">Mesorhizobium delmotii</name>
    <dbReference type="NCBI Taxonomy" id="1631247"/>
    <lineage>
        <taxon>Bacteria</taxon>
        <taxon>Pseudomonadati</taxon>
        <taxon>Pseudomonadota</taxon>
        <taxon>Alphaproteobacteria</taxon>
        <taxon>Hyphomicrobiales</taxon>
        <taxon>Phyllobacteriaceae</taxon>
        <taxon>Mesorhizobium</taxon>
    </lineage>
</organism>
<dbReference type="Proteomes" id="UP000245698">
    <property type="component" value="Unassembled WGS sequence"/>
</dbReference>
<evidence type="ECO:0000313" key="2">
    <source>
        <dbReference type="Proteomes" id="UP000245698"/>
    </source>
</evidence>
<reference evidence="2" key="1">
    <citation type="submission" date="2016-12" db="EMBL/GenBank/DDBJ databases">
        <authorList>
            <person name="Brunel B."/>
        </authorList>
    </citation>
    <scope>NUCLEOTIDE SEQUENCE [LARGE SCALE GENOMIC DNA]</scope>
</reference>
<keyword evidence="2" id="KW-1185">Reference proteome</keyword>
<dbReference type="EMBL" id="FUIG01000022">
    <property type="protein sequence ID" value="SJM30638.1"/>
    <property type="molecule type" value="Genomic_DNA"/>
</dbReference>
<name>A0A2P9AHN4_9HYPH</name>
<accession>A0A2P9AHN4</accession>
<protein>
    <submittedName>
        <fullName evidence="1">Uncharacterized protein</fullName>
    </submittedName>
</protein>
<sequence length="61" mass="6772">MLMPIVDALGTCSNGYDRELIWTAPVSRVRDRRVSSLRRDTLGSIALGSPRTPFQHPTTTT</sequence>
<proteinExistence type="predicted"/>
<dbReference type="AlphaFoldDB" id="A0A2P9AHN4"/>
<evidence type="ECO:0000313" key="1">
    <source>
        <dbReference type="EMBL" id="SJM30638.1"/>
    </source>
</evidence>
<gene>
    <name evidence="1" type="ORF">BQ8482_160113</name>
</gene>